<dbReference type="InterPro" id="IPR029058">
    <property type="entry name" value="AB_hydrolase_fold"/>
</dbReference>
<proteinExistence type="inferred from homology"/>
<dbReference type="InterPro" id="IPR000073">
    <property type="entry name" value="AB_hydrolase_1"/>
</dbReference>
<feature type="chain" id="PRO_5041294553" description="AB hydrolase-1 domain-containing protein" evidence="3">
    <location>
        <begin position="24"/>
        <end position="295"/>
    </location>
</feature>
<protein>
    <recommendedName>
        <fullName evidence="4">AB hydrolase-1 domain-containing protein</fullName>
    </recommendedName>
</protein>
<keyword evidence="3" id="KW-0732">Signal</keyword>
<evidence type="ECO:0000256" key="3">
    <source>
        <dbReference type="SAM" id="SignalP"/>
    </source>
</evidence>
<evidence type="ECO:0000313" key="5">
    <source>
        <dbReference type="EMBL" id="KAH9324522.1"/>
    </source>
</evidence>
<keyword evidence="6" id="KW-1185">Reference proteome</keyword>
<accession>A0AA38GJQ9</accession>
<sequence>MSPAKFRFLVTIVLLAGNIYCEAGSNHGILDAFNARVLGSGNKTLVLSHGFGSDQTVWQKVLPYFLKKGFKVITFDLAFAGAADPSRFDFNRYGSFDGYVHDVLLILDELKVDECVFVGHSMSAMIGSIAAIQRPNLFEHLILLGGSPRYLNAPGYEGGFEQTAIDQLFRSLKSNYTAWATGFASMAVGSQFHDAVHKFRKTLLAMRPDIAYFVGKQVFESDERSILREVKVPCLVIQSKKDIIAPLFVAEYLKTHLGRKGKTQVEILQTQGHFPQLSIPSLVIRAFQRIILTEN</sequence>
<evidence type="ECO:0000256" key="1">
    <source>
        <dbReference type="ARBA" id="ARBA00008645"/>
    </source>
</evidence>
<comment type="caution">
    <text evidence="5">The sequence shown here is derived from an EMBL/GenBank/DDBJ whole genome shotgun (WGS) entry which is preliminary data.</text>
</comment>
<name>A0AA38GJQ9_TAXCH</name>
<dbReference type="Proteomes" id="UP000824469">
    <property type="component" value="Unassembled WGS sequence"/>
</dbReference>
<dbReference type="PANTHER" id="PTHR43039">
    <property type="entry name" value="ESTERASE-RELATED"/>
    <property type="match status" value="1"/>
</dbReference>
<dbReference type="EMBL" id="JAHRHJ020000002">
    <property type="protein sequence ID" value="KAH9324522.1"/>
    <property type="molecule type" value="Genomic_DNA"/>
</dbReference>
<dbReference type="Pfam" id="PF00561">
    <property type="entry name" value="Abhydrolase_1"/>
    <property type="match status" value="1"/>
</dbReference>
<evidence type="ECO:0000259" key="4">
    <source>
        <dbReference type="Pfam" id="PF00561"/>
    </source>
</evidence>
<dbReference type="SUPFAM" id="SSF53474">
    <property type="entry name" value="alpha/beta-Hydrolases"/>
    <property type="match status" value="1"/>
</dbReference>
<evidence type="ECO:0000313" key="6">
    <source>
        <dbReference type="Proteomes" id="UP000824469"/>
    </source>
</evidence>
<dbReference type="Gene3D" id="3.40.50.1820">
    <property type="entry name" value="alpha/beta hydrolase"/>
    <property type="match status" value="1"/>
</dbReference>
<gene>
    <name evidence="5" type="ORF">KI387_004700</name>
</gene>
<reference evidence="5 6" key="1">
    <citation type="journal article" date="2021" name="Nat. Plants">
        <title>The Taxus genome provides insights into paclitaxel biosynthesis.</title>
        <authorList>
            <person name="Xiong X."/>
            <person name="Gou J."/>
            <person name="Liao Q."/>
            <person name="Li Y."/>
            <person name="Zhou Q."/>
            <person name="Bi G."/>
            <person name="Li C."/>
            <person name="Du R."/>
            <person name="Wang X."/>
            <person name="Sun T."/>
            <person name="Guo L."/>
            <person name="Liang H."/>
            <person name="Lu P."/>
            <person name="Wu Y."/>
            <person name="Zhang Z."/>
            <person name="Ro D.K."/>
            <person name="Shang Y."/>
            <person name="Huang S."/>
            <person name="Yan J."/>
        </authorList>
    </citation>
    <scope>NUCLEOTIDE SEQUENCE [LARGE SCALE GENOMIC DNA]</scope>
    <source>
        <strain evidence="5">Ta-2019</strain>
    </source>
</reference>
<organism evidence="5 6">
    <name type="scientific">Taxus chinensis</name>
    <name type="common">Chinese yew</name>
    <name type="synonym">Taxus wallichiana var. chinensis</name>
    <dbReference type="NCBI Taxonomy" id="29808"/>
    <lineage>
        <taxon>Eukaryota</taxon>
        <taxon>Viridiplantae</taxon>
        <taxon>Streptophyta</taxon>
        <taxon>Embryophyta</taxon>
        <taxon>Tracheophyta</taxon>
        <taxon>Spermatophyta</taxon>
        <taxon>Pinopsida</taxon>
        <taxon>Pinidae</taxon>
        <taxon>Conifers II</taxon>
        <taxon>Cupressales</taxon>
        <taxon>Taxaceae</taxon>
        <taxon>Taxus</taxon>
    </lineage>
</organism>
<dbReference type="AlphaFoldDB" id="A0AA38GJQ9"/>
<keyword evidence="2" id="KW-0378">Hydrolase</keyword>
<comment type="similarity">
    <text evidence="1">Belongs to the AB hydrolase superfamily.</text>
</comment>
<evidence type="ECO:0000256" key="2">
    <source>
        <dbReference type="ARBA" id="ARBA00022801"/>
    </source>
</evidence>
<dbReference type="FunFam" id="3.40.50.1820:FF:000042">
    <property type="entry name" value="probable strigolactone esterase DAD2"/>
    <property type="match status" value="1"/>
</dbReference>
<dbReference type="OMA" id="CEAGSNH"/>
<feature type="signal peptide" evidence="3">
    <location>
        <begin position="1"/>
        <end position="23"/>
    </location>
</feature>
<dbReference type="GO" id="GO:0016787">
    <property type="term" value="F:hydrolase activity"/>
    <property type="evidence" value="ECO:0007669"/>
    <property type="project" value="UniProtKB-KW"/>
</dbReference>
<feature type="domain" description="AB hydrolase-1" evidence="4">
    <location>
        <begin position="44"/>
        <end position="277"/>
    </location>
</feature>